<keyword evidence="7" id="KW-0378">Hydrolase</keyword>
<comment type="pathway">
    <text evidence="2">Glycan metabolism; pectin degradation; 2-dehydro-3-deoxy-D-gluconate from pectin: step 1/5.</text>
</comment>
<evidence type="ECO:0000256" key="10">
    <source>
        <dbReference type="ARBA" id="ARBA00047928"/>
    </source>
</evidence>
<evidence type="ECO:0000313" key="12">
    <source>
        <dbReference type="EMBL" id="OGE50300.1"/>
    </source>
</evidence>
<evidence type="ECO:0000256" key="3">
    <source>
        <dbReference type="ARBA" id="ARBA00008891"/>
    </source>
</evidence>
<keyword evidence="6" id="KW-0732">Signal</keyword>
<dbReference type="FunFam" id="2.160.20.10:FF:000014">
    <property type="entry name" value="Pectinesterase"/>
    <property type="match status" value="3"/>
</dbReference>
<dbReference type="RefSeq" id="XP_022485748.1">
    <property type="nucleotide sequence ID" value="XM_022634454.1"/>
</dbReference>
<evidence type="ECO:0000256" key="7">
    <source>
        <dbReference type="ARBA" id="ARBA00022801"/>
    </source>
</evidence>
<comment type="catalytic activity">
    <reaction evidence="10">
        <text>[(1-&gt;4)-alpha-D-galacturonosyl methyl ester](n) + n H2O = [(1-&gt;4)-alpha-D-galacturonosyl](n) + n methanol + n H(+)</text>
        <dbReference type="Rhea" id="RHEA:22380"/>
        <dbReference type="Rhea" id="RHEA-COMP:14570"/>
        <dbReference type="Rhea" id="RHEA-COMP:14573"/>
        <dbReference type="ChEBI" id="CHEBI:15377"/>
        <dbReference type="ChEBI" id="CHEBI:15378"/>
        <dbReference type="ChEBI" id="CHEBI:17790"/>
        <dbReference type="ChEBI" id="CHEBI:140522"/>
        <dbReference type="ChEBI" id="CHEBI:140523"/>
        <dbReference type="EC" id="3.1.1.11"/>
    </reaction>
</comment>
<dbReference type="SUPFAM" id="SSF51126">
    <property type="entry name" value="Pectin lyase-like"/>
    <property type="match status" value="4"/>
</dbReference>
<proteinExistence type="inferred from homology"/>
<dbReference type="Proteomes" id="UP000177622">
    <property type="component" value="Unassembled WGS sequence"/>
</dbReference>
<dbReference type="Gene3D" id="2.160.20.10">
    <property type="entry name" value="Single-stranded right-handed beta-helix, Pectin lyase-like"/>
    <property type="match status" value="4"/>
</dbReference>
<comment type="caution">
    <text evidence="12">The sequence shown here is derived from an EMBL/GenBank/DDBJ whole genome shotgun (WGS) entry which is preliminary data.</text>
</comment>
<sequence length="1868" mass="196139">MSTRSPVDEGGNLLGTHVKPNTDVRLFSTFAPIVFSAFRDAGIVHIGSGWPGGGFRVLRFSDSYHVEPDIDIDFIHGQFTAIQDGISYAQNHAIPTVTVLAGSYTQAITVSATPTVTVIGPSDQTDDYAQNKVVVTNAGTVLTVNNNVQQVNFKNINFVNTAASYGAMVLKGNKYAFYDCQIVSTGTLGITASIGLGVIANSYVEALDKIIYGGASLYVFNTKIVPIDNSALLTYMKGTTSSSSTLYNSTVVFDHVTVAVKSGTSTSNVYLSAANGAGTVVLYRNSNLGSCVAASGAHIDSITQDGYNTFVEYSNIGAGAYASNAATRYQYVSVLDASDLSAYSISAVFAAAYPNYASPDTAWIDSSILAAIESADVVTSTSSTSSTTTSLATSSSAVSTTSTSTVTTTSATVTSTFVVDAIAGPYNNVTAAIAALPNDSNEYTIYVKSGTYSEQISITRKGKTILRGETTFENDYTQNTVSIEYSNGVLTSANKDEDTPIVNAKNSDGKGLAIYNVDFKNTYPQTTNTAALAADFYGNVQAYGCSFIGFQDTLLANKGTQVFSNCYIEGSIDFIWGFSTAFFYQSVISTNTAGSCIAAMSRSSATATGGYVFDNCLVTYTSSYGSTYQSSWLARPYSTYSRVVYMNSYLDKHINPAGWHIWSTGSPQTDYVTFGEFNNTGPSSWSSSRASFATNLTESQAEAYTLANWIGDTTWLDMNAYGFAPSYDLTGGASTTTSATVSATATALSTATATATWAHPSSGTTPPTGAVLVSPSGSISGSYSNLTDALASLPNDATTQVVFMYAGTYEEQVPTIDRDGPVMVIGYTTGNPGQTYADNEVTITFAHGLSVSPLPTGHSDAETATIATASNMIALYNINIINSDNLDGLESSYVTLAASIYGNHVAFYGCYFQGWQDTLLTGNNAGYQYYESSYIEGATDFIWGYSKAYFKGCTIGAKKAKSAITAQSRASSSAIGGYIFDQTLLTAAADATVDLTSTVYLGRPYSQYALVVVKNSYLTSIINPSGWKVWSSTDPRTGAVTFAEFNNSGPGNWENNAASRESFGYATLLTEDTYSLASVMDSTDWIDMTYWDTIDTPTSVSGTTVATSTTTASATPTATVAYDGTTPPSGAYIVSKTSLGTNTTVYDTIQKALDALPTSSKVTPTVFIYPGTYEEQLIVNKSGSVIMIGYSESAYDYSSNLVTIQYNHGVDTGANESNSNSATVYATGNYFQAVNINFVNNNGTQQDIATLGFAVKSSKYASLYGCQVRGNQDALLINGNLFMSNGYEGNIDMIWGSGAGYFLNTTISPNEDGISITADKRTTATAAGGFVFDQCTITPNGGSMFKISLGRPWNSFARVAYINSYLGSCVESAGWEQWSSSSPQTYGVTFAEYGNYGPGSSTTNRASFATQLDNAGVVQFELANFFTTTSWIDFTHVNGTPFVPGTGVSSTVASSATPTTASTLATSVSALITTTVDIVSTSTTTVFATINPIDKTSTVKATVTLIITPDVVSKTTTAKSIITIAATVTEPPTVSTKTSLVTIDVGSTLTPDAKTVTVTDKSTTTVIVSAAGKDTTSTLKSTLTATHIVTAAASIVTTTEMETTTSLNTISGKAVKSTSIVTVTVGNGGTTTISTKATTVIVTSTSTSSASKTVTTTISCVKATKKMKRELVPRANPATVTVYTTDITYVTVTATTTIPATTDYITDITTKTTSIKASTVTDTITSLATKSLVTTIPAVTSIVTITDTTSVGKTTTLKAFTVTNTITSLFWKTSTVTLPGSTYTTVSVKSATVKSTLNVPASTTTVTKTTTIKSTTTLPASTSTIVKTLTVTNKPSVTITNRATSTSTEVVKTTSTSTATVTKTAKCS</sequence>
<evidence type="ECO:0000313" key="13">
    <source>
        <dbReference type="Proteomes" id="UP000177622"/>
    </source>
</evidence>
<evidence type="ECO:0000256" key="4">
    <source>
        <dbReference type="ARBA" id="ARBA00013229"/>
    </source>
</evidence>
<feature type="domain" description="Pectinesterase catalytic" evidence="11">
    <location>
        <begin position="780"/>
        <end position="1056"/>
    </location>
</feature>
<keyword evidence="13" id="KW-1185">Reference proteome</keyword>
<dbReference type="OrthoDB" id="1546079at2759"/>
<organism evidence="12 13">
    <name type="scientific">Penicillium arizonense</name>
    <dbReference type="NCBI Taxonomy" id="1835702"/>
    <lineage>
        <taxon>Eukaryota</taxon>
        <taxon>Fungi</taxon>
        <taxon>Dikarya</taxon>
        <taxon>Ascomycota</taxon>
        <taxon>Pezizomycotina</taxon>
        <taxon>Eurotiomycetes</taxon>
        <taxon>Eurotiomycetidae</taxon>
        <taxon>Eurotiales</taxon>
        <taxon>Aspergillaceae</taxon>
        <taxon>Penicillium</taxon>
    </lineage>
</organism>
<dbReference type="STRING" id="1835702.A0A1F5LBC6"/>
<protein>
    <recommendedName>
        <fullName evidence="4">pectinesterase</fullName>
        <ecNumber evidence="4">3.1.1.11</ecNumber>
    </recommendedName>
</protein>
<dbReference type="GO" id="GO:0045490">
    <property type="term" value="P:pectin catabolic process"/>
    <property type="evidence" value="ECO:0007669"/>
    <property type="project" value="UniProtKB-UniPathway"/>
</dbReference>
<dbReference type="GO" id="GO:0005576">
    <property type="term" value="C:extracellular region"/>
    <property type="evidence" value="ECO:0007669"/>
    <property type="project" value="UniProtKB-SubCell"/>
</dbReference>
<name>A0A1F5LBC6_PENAI</name>
<feature type="domain" description="Pectinesterase catalytic" evidence="11">
    <location>
        <begin position="1143"/>
        <end position="1425"/>
    </location>
</feature>
<dbReference type="UniPathway" id="UPA00545">
    <property type="reaction ID" value="UER00823"/>
</dbReference>
<dbReference type="Pfam" id="PF01095">
    <property type="entry name" value="Pectinesterase"/>
    <property type="match status" value="3"/>
</dbReference>
<dbReference type="EC" id="3.1.1.11" evidence="4"/>
<dbReference type="GeneID" id="34579188"/>
<evidence type="ECO:0000256" key="9">
    <source>
        <dbReference type="ARBA" id="ARBA00023316"/>
    </source>
</evidence>
<dbReference type="EMBL" id="LXJU01000017">
    <property type="protein sequence ID" value="OGE50300.1"/>
    <property type="molecule type" value="Genomic_DNA"/>
</dbReference>
<evidence type="ECO:0000256" key="1">
    <source>
        <dbReference type="ARBA" id="ARBA00004613"/>
    </source>
</evidence>
<comment type="subcellular location">
    <subcellularLocation>
        <location evidence="1">Secreted</location>
    </subcellularLocation>
</comment>
<dbReference type="PANTHER" id="PTHR31321:SF58">
    <property type="entry name" value="METHYLESTERASE, PUTATIVE-RELATED"/>
    <property type="match status" value="1"/>
</dbReference>
<evidence type="ECO:0000256" key="5">
    <source>
        <dbReference type="ARBA" id="ARBA00022525"/>
    </source>
</evidence>
<evidence type="ECO:0000256" key="6">
    <source>
        <dbReference type="ARBA" id="ARBA00022729"/>
    </source>
</evidence>
<dbReference type="GO" id="GO:0030599">
    <property type="term" value="F:pectinesterase activity"/>
    <property type="evidence" value="ECO:0007669"/>
    <property type="project" value="UniProtKB-EC"/>
</dbReference>
<evidence type="ECO:0000259" key="11">
    <source>
        <dbReference type="Pfam" id="PF01095"/>
    </source>
</evidence>
<dbReference type="InterPro" id="IPR012334">
    <property type="entry name" value="Pectin_lyas_fold"/>
</dbReference>
<evidence type="ECO:0000256" key="2">
    <source>
        <dbReference type="ARBA" id="ARBA00005184"/>
    </source>
</evidence>
<dbReference type="InterPro" id="IPR000070">
    <property type="entry name" value="Pectinesterase_cat"/>
</dbReference>
<comment type="similarity">
    <text evidence="3">Belongs to the pectinesterase family.</text>
</comment>
<dbReference type="PANTHER" id="PTHR31321">
    <property type="entry name" value="ACYL-COA THIOESTER HYDROLASE YBHC-RELATED"/>
    <property type="match status" value="1"/>
</dbReference>
<gene>
    <name evidence="12" type="ORF">PENARI_c017G12096</name>
</gene>
<dbReference type="InterPro" id="IPR011050">
    <property type="entry name" value="Pectin_lyase_fold/virulence"/>
</dbReference>
<keyword evidence="9" id="KW-0961">Cell wall biogenesis/degradation</keyword>
<keyword evidence="8" id="KW-0063">Aspartyl esterase</keyword>
<dbReference type="GO" id="GO:0042545">
    <property type="term" value="P:cell wall modification"/>
    <property type="evidence" value="ECO:0007669"/>
    <property type="project" value="InterPro"/>
</dbReference>
<feature type="domain" description="Pectinesterase catalytic" evidence="11">
    <location>
        <begin position="422"/>
        <end position="711"/>
    </location>
</feature>
<accession>A0A1F5LBC6</accession>
<keyword evidence="5" id="KW-0964">Secreted</keyword>
<evidence type="ECO:0000256" key="8">
    <source>
        <dbReference type="ARBA" id="ARBA00023085"/>
    </source>
</evidence>
<reference evidence="12 13" key="1">
    <citation type="journal article" date="2016" name="Sci. Rep.">
        <title>Penicillium arizonense, a new, genome sequenced fungal species, reveals a high chemical diversity in secreted metabolites.</title>
        <authorList>
            <person name="Grijseels S."/>
            <person name="Nielsen J.C."/>
            <person name="Randelovic M."/>
            <person name="Nielsen J."/>
            <person name="Nielsen K.F."/>
            <person name="Workman M."/>
            <person name="Frisvad J.C."/>
        </authorList>
    </citation>
    <scope>NUCLEOTIDE SEQUENCE [LARGE SCALE GENOMIC DNA]</scope>
    <source>
        <strain evidence="12 13">CBS 141311</strain>
    </source>
</reference>